<dbReference type="SUPFAM" id="SSF51261">
    <property type="entry name" value="Duplicated hybrid motif"/>
    <property type="match status" value="1"/>
</dbReference>
<organism evidence="2 3">
    <name type="scientific">Nocardioides panaciterrulae</name>
    <dbReference type="NCBI Taxonomy" id="661492"/>
    <lineage>
        <taxon>Bacteria</taxon>
        <taxon>Bacillati</taxon>
        <taxon>Actinomycetota</taxon>
        <taxon>Actinomycetes</taxon>
        <taxon>Propionibacteriales</taxon>
        <taxon>Nocardioidaceae</taxon>
        <taxon>Nocardioides</taxon>
    </lineage>
</organism>
<comment type="caution">
    <text evidence="2">The sequence shown here is derived from an EMBL/GenBank/DDBJ whole genome shotgun (WGS) entry which is preliminary data.</text>
</comment>
<dbReference type="Pfam" id="PF01551">
    <property type="entry name" value="Peptidase_M23"/>
    <property type="match status" value="1"/>
</dbReference>
<proteinExistence type="predicted"/>
<dbReference type="Gene3D" id="2.70.70.10">
    <property type="entry name" value="Glucose Permease (Domain IIA)"/>
    <property type="match status" value="1"/>
</dbReference>
<dbReference type="InterPro" id="IPR011055">
    <property type="entry name" value="Dup_hybrid_motif"/>
</dbReference>
<reference evidence="2 3" key="1">
    <citation type="submission" date="2020-07" db="EMBL/GenBank/DDBJ databases">
        <title>Sequencing the genomes of 1000 actinobacteria strains.</title>
        <authorList>
            <person name="Klenk H.-P."/>
        </authorList>
    </citation>
    <scope>NUCLEOTIDE SEQUENCE [LARGE SCALE GENOMIC DNA]</scope>
    <source>
        <strain evidence="2 3">DSM 21350</strain>
    </source>
</reference>
<dbReference type="InterPro" id="IPR050570">
    <property type="entry name" value="Cell_wall_metabolism_enzyme"/>
</dbReference>
<dbReference type="CDD" id="cd12797">
    <property type="entry name" value="M23_peptidase"/>
    <property type="match status" value="1"/>
</dbReference>
<keyword evidence="2" id="KW-0378">Hydrolase</keyword>
<name>A0A7Y9E7U1_9ACTN</name>
<evidence type="ECO:0000313" key="3">
    <source>
        <dbReference type="Proteomes" id="UP000535511"/>
    </source>
</evidence>
<dbReference type="PANTHER" id="PTHR21666">
    <property type="entry name" value="PEPTIDASE-RELATED"/>
    <property type="match status" value="1"/>
</dbReference>
<feature type="domain" description="M23ase beta-sheet core" evidence="1">
    <location>
        <begin position="76"/>
        <end position="166"/>
    </location>
</feature>
<keyword evidence="3" id="KW-1185">Reference proteome</keyword>
<accession>A0A7Y9E7U1</accession>
<dbReference type="EMBL" id="JACCBG010000001">
    <property type="protein sequence ID" value="NYD42481.1"/>
    <property type="molecule type" value="Genomic_DNA"/>
</dbReference>
<dbReference type="RefSeq" id="WP_179664114.1">
    <property type="nucleotide sequence ID" value="NZ_JACCBG010000001.1"/>
</dbReference>
<protein>
    <submittedName>
        <fullName evidence="2">Murein DD-endopeptidase MepM/ murein hydrolase activator NlpD</fullName>
    </submittedName>
</protein>
<gene>
    <name evidence="2" type="ORF">BJZ21_002564</name>
</gene>
<sequence length="190" mass="21104">MRPGRALILLLVVPLLVGVLAPAARAGDPRWVFYSHDATRYTSPWFAGAHRIMVPFGCTRAPYYSPDPRCAHERGFHHGIDVAMRCGTPLFARFGGRVVSHASLGPAYGDNPVLIRNRARGYDLVIGHTRRVFAHPGDRIHRGQRIALASDNGAPDGCHLHFERRALHGDLATAVRPRRLLDLTPKERRS</sequence>
<evidence type="ECO:0000313" key="2">
    <source>
        <dbReference type="EMBL" id="NYD42481.1"/>
    </source>
</evidence>
<dbReference type="InterPro" id="IPR016047">
    <property type="entry name" value="M23ase_b-sheet_dom"/>
</dbReference>
<dbReference type="AlphaFoldDB" id="A0A7Y9E7U1"/>
<dbReference type="GO" id="GO:0004222">
    <property type="term" value="F:metalloendopeptidase activity"/>
    <property type="evidence" value="ECO:0007669"/>
    <property type="project" value="TreeGrafter"/>
</dbReference>
<dbReference type="PANTHER" id="PTHR21666:SF290">
    <property type="entry name" value="PEPTIDASE M23 DOMAIN PROTEIN"/>
    <property type="match status" value="1"/>
</dbReference>
<evidence type="ECO:0000259" key="1">
    <source>
        <dbReference type="Pfam" id="PF01551"/>
    </source>
</evidence>
<dbReference type="Proteomes" id="UP000535511">
    <property type="component" value="Unassembled WGS sequence"/>
</dbReference>